<evidence type="ECO:0000313" key="10">
    <source>
        <dbReference type="EMBL" id="PAA82141.1"/>
    </source>
</evidence>
<keyword evidence="3" id="KW-0809">Transit peptide</keyword>
<accession>A0A267G7Z7</accession>
<dbReference type="PANTHER" id="PTHR46685">
    <property type="entry name" value="28S RIBOSOMAL PROTEIN S15, MITOCHONDRIAL"/>
    <property type="match status" value="1"/>
</dbReference>
<dbReference type="PANTHER" id="PTHR46685:SF1">
    <property type="entry name" value="SMALL RIBOSOMAL SUBUNIT PROTEIN US15M"/>
    <property type="match status" value="1"/>
</dbReference>
<protein>
    <recommendedName>
        <fullName evidence="7">Small ribosomal subunit protein uS15m</fullName>
    </recommendedName>
    <alternativeName>
        <fullName evidence="8">28S ribosomal protein S15, mitochondrial</fullName>
    </alternativeName>
</protein>
<evidence type="ECO:0000256" key="6">
    <source>
        <dbReference type="ARBA" id="ARBA00023274"/>
    </source>
</evidence>
<dbReference type="EMBL" id="NIVC01000493">
    <property type="protein sequence ID" value="PAA82141.1"/>
    <property type="molecule type" value="Genomic_DNA"/>
</dbReference>
<dbReference type="GO" id="GO:0003735">
    <property type="term" value="F:structural constituent of ribosome"/>
    <property type="evidence" value="ECO:0007669"/>
    <property type="project" value="TreeGrafter"/>
</dbReference>
<dbReference type="AlphaFoldDB" id="A0A267G7Z7"/>
<evidence type="ECO:0000313" key="11">
    <source>
        <dbReference type="Proteomes" id="UP000215902"/>
    </source>
</evidence>
<dbReference type="InterPro" id="IPR009068">
    <property type="entry name" value="uS15_NS1_RNA-bd_sf"/>
</dbReference>
<keyword evidence="11" id="KW-1185">Reference proteome</keyword>
<dbReference type="Proteomes" id="UP000215902">
    <property type="component" value="Unassembled WGS sequence"/>
</dbReference>
<evidence type="ECO:0000256" key="7">
    <source>
        <dbReference type="ARBA" id="ARBA00035249"/>
    </source>
</evidence>
<evidence type="ECO:0000256" key="8">
    <source>
        <dbReference type="ARBA" id="ARBA00035528"/>
    </source>
</evidence>
<keyword evidence="5" id="KW-0496">Mitochondrion</keyword>
<dbReference type="GO" id="GO:0032543">
    <property type="term" value="P:mitochondrial translation"/>
    <property type="evidence" value="ECO:0007669"/>
    <property type="project" value="TreeGrafter"/>
</dbReference>
<keyword evidence="6" id="KW-0687">Ribonucleoprotein</keyword>
<name>A0A267G7Z7_9PLAT</name>
<feature type="coiled-coil region" evidence="9">
    <location>
        <begin position="230"/>
        <end position="272"/>
    </location>
</feature>
<proteinExistence type="inferred from homology"/>
<dbReference type="InterPro" id="IPR052137">
    <property type="entry name" value="uS15_ribosomal"/>
</dbReference>
<dbReference type="SUPFAM" id="SSF47060">
    <property type="entry name" value="S15/NS1 RNA-binding domain"/>
    <property type="match status" value="1"/>
</dbReference>
<comment type="similarity">
    <text evidence="2">Belongs to the universal ribosomal protein uS15 family.</text>
</comment>
<evidence type="ECO:0000256" key="9">
    <source>
        <dbReference type="SAM" id="Coils"/>
    </source>
</evidence>
<dbReference type="Gene3D" id="1.10.287.10">
    <property type="entry name" value="S15/NS1, RNA-binding"/>
    <property type="match status" value="1"/>
</dbReference>
<dbReference type="GO" id="GO:0005763">
    <property type="term" value="C:mitochondrial small ribosomal subunit"/>
    <property type="evidence" value="ECO:0007669"/>
    <property type="project" value="TreeGrafter"/>
</dbReference>
<reference evidence="10 11" key="1">
    <citation type="submission" date="2017-06" db="EMBL/GenBank/DDBJ databases">
        <title>A platform for efficient transgenesis in Macrostomum lignano, a flatworm model organism for stem cell research.</title>
        <authorList>
            <person name="Berezikov E."/>
        </authorList>
    </citation>
    <scope>NUCLEOTIDE SEQUENCE [LARGE SCALE GENOMIC DNA]</scope>
    <source>
        <strain evidence="10">DV1</strain>
        <tissue evidence="10">Whole organism</tissue>
    </source>
</reference>
<evidence type="ECO:0000256" key="2">
    <source>
        <dbReference type="ARBA" id="ARBA00008434"/>
    </source>
</evidence>
<gene>
    <name evidence="10" type="ORF">BOX15_Mlig023920g1</name>
</gene>
<organism evidence="10 11">
    <name type="scientific">Macrostomum lignano</name>
    <dbReference type="NCBI Taxonomy" id="282301"/>
    <lineage>
        <taxon>Eukaryota</taxon>
        <taxon>Metazoa</taxon>
        <taxon>Spiralia</taxon>
        <taxon>Lophotrochozoa</taxon>
        <taxon>Platyhelminthes</taxon>
        <taxon>Rhabditophora</taxon>
        <taxon>Macrostomorpha</taxon>
        <taxon>Macrostomida</taxon>
        <taxon>Macrostomidae</taxon>
        <taxon>Macrostomum</taxon>
    </lineage>
</organism>
<sequence>MVGNTLCWIGPIRRAVCALPSTASLCPRIITSGLNFSIPIRQGHWFTKYYSWKWMTRPISKEVLEKYEDRAKVKLPKGSSAPALLRKYLDESVPESVKNIHSFEFMNFEAAVSDVIREKAIELGLDPAQESTANEIVRLTVRIRVQREQMSKKNSAVLERNLLAMLDRRRHLIEVLRSEDYAQFLRLVSGLELNFAHKPRPNEAEPPKPGFPSRLAETRDRCRRLRQRRLAELADRTEAAKAEFEQRRQKELKDAAEKLASLGLTLEQVLDEVYADRRARAETDLLEDQLHWYYGEQRDHLKYVAKLAEKAKAAQTRGRK</sequence>
<dbReference type="GO" id="GO:0003723">
    <property type="term" value="F:RNA binding"/>
    <property type="evidence" value="ECO:0007669"/>
    <property type="project" value="TreeGrafter"/>
</dbReference>
<evidence type="ECO:0000256" key="3">
    <source>
        <dbReference type="ARBA" id="ARBA00022946"/>
    </source>
</evidence>
<comment type="caution">
    <text evidence="10">The sequence shown here is derived from an EMBL/GenBank/DDBJ whole genome shotgun (WGS) entry which is preliminary data.</text>
</comment>
<evidence type="ECO:0000256" key="4">
    <source>
        <dbReference type="ARBA" id="ARBA00022980"/>
    </source>
</evidence>
<comment type="subcellular location">
    <subcellularLocation>
        <location evidence="1">Mitochondrion</location>
    </subcellularLocation>
</comment>
<keyword evidence="9" id="KW-0175">Coiled coil</keyword>
<evidence type="ECO:0000256" key="5">
    <source>
        <dbReference type="ARBA" id="ARBA00023128"/>
    </source>
</evidence>
<evidence type="ECO:0000256" key="1">
    <source>
        <dbReference type="ARBA" id="ARBA00004173"/>
    </source>
</evidence>
<keyword evidence="4" id="KW-0689">Ribosomal protein</keyword>